<evidence type="ECO:0000313" key="3">
    <source>
        <dbReference type="EMBL" id="RKO85945.1"/>
    </source>
</evidence>
<feature type="domain" description="Squalene cyclase N-terminal" evidence="2">
    <location>
        <begin position="6"/>
        <end position="180"/>
    </location>
</feature>
<dbReference type="GO" id="GO:0006696">
    <property type="term" value="P:ergosterol biosynthetic process"/>
    <property type="evidence" value="ECO:0007669"/>
    <property type="project" value="TreeGrafter"/>
</dbReference>
<keyword evidence="3" id="KW-0808">Transferase</keyword>
<dbReference type="EMBL" id="KZ998600">
    <property type="protein sequence ID" value="RKO85945.1"/>
    <property type="molecule type" value="Genomic_DNA"/>
</dbReference>
<dbReference type="SUPFAM" id="SSF48239">
    <property type="entry name" value="Terpenoid cyclases/Protein prenyltransferases"/>
    <property type="match status" value="1"/>
</dbReference>
<keyword evidence="4" id="KW-1185">Reference proteome</keyword>
<dbReference type="InterPro" id="IPR032697">
    <property type="entry name" value="SQ_cyclase_N"/>
</dbReference>
<evidence type="ECO:0000256" key="1">
    <source>
        <dbReference type="ARBA" id="ARBA00009755"/>
    </source>
</evidence>
<dbReference type="Pfam" id="PF13249">
    <property type="entry name" value="SQHop_cyclase_N"/>
    <property type="match status" value="1"/>
</dbReference>
<feature type="non-terminal residue" evidence="3">
    <location>
        <position position="1"/>
    </location>
</feature>
<sequence>QFLTPGYVITMYIAGEKIPDAMRAEMVRFLLGCANEVDGGWGIHTEGDSTVFGTALNYVTCRLLGVDADHPAMIKARATLHIFGGAAGIPSWGKFWLAVLNVYDWNGMNPVPPELWYVLLPYSLPIHPGRWWIHTRMVYLPMSFIYGQKLSAKEDDLIRALREELYTEPYDSIKWAKQRNNVAAIDVYYPHTRLLDSLNCS</sequence>
<evidence type="ECO:0000259" key="2">
    <source>
        <dbReference type="Pfam" id="PF13249"/>
    </source>
</evidence>
<dbReference type="PANTHER" id="PTHR11764">
    <property type="entry name" value="TERPENE CYCLASE/MUTASE FAMILY MEMBER"/>
    <property type="match status" value="1"/>
</dbReference>
<protein>
    <submittedName>
        <fullName evidence="3">Terpenoid cyclases/protein prenyltransferase alpha-alpha toroid</fullName>
    </submittedName>
</protein>
<dbReference type="GO" id="GO:0005811">
    <property type="term" value="C:lipid droplet"/>
    <property type="evidence" value="ECO:0007669"/>
    <property type="project" value="InterPro"/>
</dbReference>
<dbReference type="AlphaFoldDB" id="A0A4P9W3R9"/>
<reference evidence="4" key="1">
    <citation type="journal article" date="2018" name="Nat. Microbiol.">
        <title>Leveraging single-cell genomics to expand the fungal tree of life.</title>
        <authorList>
            <person name="Ahrendt S.R."/>
            <person name="Quandt C.A."/>
            <person name="Ciobanu D."/>
            <person name="Clum A."/>
            <person name="Salamov A."/>
            <person name="Andreopoulos B."/>
            <person name="Cheng J.F."/>
            <person name="Woyke T."/>
            <person name="Pelin A."/>
            <person name="Henrissat B."/>
            <person name="Reynolds N.K."/>
            <person name="Benny G.L."/>
            <person name="Smith M.E."/>
            <person name="James T.Y."/>
            <person name="Grigoriev I.V."/>
        </authorList>
    </citation>
    <scope>NUCLEOTIDE SEQUENCE [LARGE SCALE GENOMIC DNA]</scope>
</reference>
<dbReference type="Gene3D" id="1.50.10.20">
    <property type="match status" value="1"/>
</dbReference>
<dbReference type="OrthoDB" id="21502at2759"/>
<dbReference type="GO" id="GO:0016740">
    <property type="term" value="F:transferase activity"/>
    <property type="evidence" value="ECO:0007669"/>
    <property type="project" value="UniProtKB-KW"/>
</dbReference>
<accession>A0A4P9W3R9</accession>
<proteinExistence type="inferred from homology"/>
<dbReference type="InterPro" id="IPR008930">
    <property type="entry name" value="Terpenoid_cyclase/PrenylTrfase"/>
</dbReference>
<dbReference type="PANTHER" id="PTHR11764:SF20">
    <property type="entry name" value="LANOSTEROL SYNTHASE"/>
    <property type="match status" value="1"/>
</dbReference>
<comment type="similarity">
    <text evidence="1">Belongs to the terpene cyclase/mutase family.</text>
</comment>
<evidence type="ECO:0000313" key="4">
    <source>
        <dbReference type="Proteomes" id="UP000269721"/>
    </source>
</evidence>
<dbReference type="GO" id="GO:0016104">
    <property type="term" value="P:triterpenoid biosynthetic process"/>
    <property type="evidence" value="ECO:0007669"/>
    <property type="project" value="InterPro"/>
</dbReference>
<organism evidence="3 4">
    <name type="scientific">Blyttiomyces helicus</name>
    <dbReference type="NCBI Taxonomy" id="388810"/>
    <lineage>
        <taxon>Eukaryota</taxon>
        <taxon>Fungi</taxon>
        <taxon>Fungi incertae sedis</taxon>
        <taxon>Chytridiomycota</taxon>
        <taxon>Chytridiomycota incertae sedis</taxon>
        <taxon>Chytridiomycetes</taxon>
        <taxon>Chytridiomycetes incertae sedis</taxon>
        <taxon>Blyttiomyces</taxon>
    </lineage>
</organism>
<gene>
    <name evidence="3" type="ORF">BDK51DRAFT_17839</name>
</gene>
<name>A0A4P9W3R9_9FUNG</name>
<dbReference type="InterPro" id="IPR018333">
    <property type="entry name" value="Squalene_cyclase"/>
</dbReference>
<dbReference type="GO" id="GO:0000250">
    <property type="term" value="F:lanosterol synthase activity"/>
    <property type="evidence" value="ECO:0007669"/>
    <property type="project" value="TreeGrafter"/>
</dbReference>
<dbReference type="Proteomes" id="UP000269721">
    <property type="component" value="Unassembled WGS sequence"/>
</dbReference>